<dbReference type="PANTHER" id="PTHR12746">
    <property type="entry name" value="NONSENSE-MEDIATED MRNA DECAY PROTEIN 3"/>
    <property type="match status" value="1"/>
</dbReference>
<dbReference type="GO" id="GO:0000055">
    <property type="term" value="P:ribosomal large subunit export from nucleus"/>
    <property type="evidence" value="ECO:0007669"/>
    <property type="project" value="EnsemblFungi"/>
</dbReference>
<sequence>MSHEYIPTTTTQRILCCECGVAIEPNAANMCLNCIRSRVDITEGIPKQIVVNFCRGCERYLAPPAQWLPCALESKELLSLLLKRMKGLSKVRLIDAGFVWTEPHSKRIKVKLTIQKEAFAATILQQTFVVEAVVANQQCSDCARREAKNTWNTVVQVRQKVEHKRTFLYLEQLILKHQAHRDTVNIKTVREGIDFFFDSRSHAIKFVDFLQAVVPARSKSSEQLITQDVHSGESTYKFTFSVEIVPICKDDLVFLPGKTARHLGGVNPIVLCTRVGTTLHFVEPTALAKADIPTHLYWRDPFLSLAATNDLVEFYVLDVETGRSSGKNCFADVQVARASDFGRNTQSFHCRTHLGFILKPGDVVLGYDLSTSNFNNVEFTEYTIRHEIPDVILVRKSYDHLRRSGKRKWKLKQLAMDVDEMEPARGTPTDRDYERFMQELEEDQEMRSAINLYRQPQTAAMDIISDVEDVEVPRVSLEELLEELVIE</sequence>
<name>A0A2H9TJT4_9FUNG</name>
<dbReference type="GO" id="GO:0070180">
    <property type="term" value="F:large ribosomal subunit rRNA binding"/>
    <property type="evidence" value="ECO:0007669"/>
    <property type="project" value="EnsemblFungi"/>
</dbReference>
<dbReference type="STRING" id="1246581.A0A2H9TJT4"/>
<dbReference type="OrthoDB" id="203821at2759"/>
<gene>
    <name evidence="11" type="ORF">PSACC_02151</name>
</gene>
<comment type="caution">
    <text evidence="11">The sequence shown here is derived from an EMBL/GenBank/DDBJ whole genome shotgun (WGS) entry which is preliminary data.</text>
</comment>
<dbReference type="InterPro" id="IPR007064">
    <property type="entry name" value="Nmd3_N"/>
</dbReference>
<feature type="domain" description="60S ribosomal export protein NMD3 OB-fold" evidence="9">
    <location>
        <begin position="311"/>
        <end position="396"/>
    </location>
</feature>
<dbReference type="InterPro" id="IPR048898">
    <property type="entry name" value="OB_NMD3"/>
</dbReference>
<feature type="domain" description="60S ribosomal export protein NMD3 SH3" evidence="10">
    <location>
        <begin position="247"/>
        <end position="293"/>
    </location>
</feature>
<dbReference type="InterPro" id="IPR048899">
    <property type="entry name" value="NMD_SH3"/>
</dbReference>
<keyword evidence="5 7" id="KW-0653">Protein transport</keyword>
<reference evidence="11 12" key="1">
    <citation type="submission" date="2016-10" db="EMBL/GenBank/DDBJ databases">
        <title>The genome of Paramicrosporidium saccamoebae is the missing link in understanding Cryptomycota and Microsporidia evolution.</title>
        <authorList>
            <person name="Quandt C.A."/>
            <person name="Beaudet D."/>
            <person name="Corsaro D."/>
            <person name="Michel R."/>
            <person name="Corradi N."/>
            <person name="James T."/>
        </authorList>
    </citation>
    <scope>NUCLEOTIDE SEQUENCE [LARGE SCALE GENOMIC DNA]</scope>
    <source>
        <strain evidence="11 12">KSL3</strain>
    </source>
</reference>
<dbReference type="EMBL" id="MTSL01000149">
    <property type="protein sequence ID" value="PJF18012.1"/>
    <property type="molecule type" value="Genomic_DNA"/>
</dbReference>
<dbReference type="Pfam" id="PF21193">
    <property type="entry name" value="NMD_SH3"/>
    <property type="match status" value="1"/>
</dbReference>
<keyword evidence="12" id="KW-1185">Reference proteome</keyword>
<comment type="function">
    <text evidence="7">Acts as an adapter for the XPO1/CRM1-mediated export of the 60S ribosomal subunit.</text>
</comment>
<keyword evidence="3 7" id="KW-0813">Transport</keyword>
<evidence type="ECO:0000259" key="10">
    <source>
        <dbReference type="Pfam" id="PF21193"/>
    </source>
</evidence>
<dbReference type="GO" id="GO:0005634">
    <property type="term" value="C:nucleus"/>
    <property type="evidence" value="ECO:0007669"/>
    <property type="project" value="UniProtKB-SubCell"/>
</dbReference>
<evidence type="ECO:0000256" key="6">
    <source>
        <dbReference type="ARBA" id="ARBA00023242"/>
    </source>
</evidence>
<dbReference type="PANTHER" id="PTHR12746:SF2">
    <property type="entry name" value="60S RIBOSOMAL EXPORT PROTEIN NMD3"/>
    <property type="match status" value="1"/>
</dbReference>
<keyword evidence="6 7" id="KW-0539">Nucleus</keyword>
<protein>
    <recommendedName>
        <fullName evidence="2 7">60S ribosomal export protein NMD3</fullName>
    </recommendedName>
</protein>
<organism evidence="11 12">
    <name type="scientific">Paramicrosporidium saccamoebae</name>
    <dbReference type="NCBI Taxonomy" id="1246581"/>
    <lineage>
        <taxon>Eukaryota</taxon>
        <taxon>Fungi</taxon>
        <taxon>Fungi incertae sedis</taxon>
        <taxon>Cryptomycota</taxon>
        <taxon>Cryptomycota incertae sedis</taxon>
        <taxon>Paramicrosporidium</taxon>
    </lineage>
</organism>
<keyword evidence="4 7" id="KW-0963">Cytoplasm</keyword>
<comment type="similarity">
    <text evidence="1 7">Belongs to the NMD3 family.</text>
</comment>
<dbReference type="GO" id="GO:0015031">
    <property type="term" value="P:protein transport"/>
    <property type="evidence" value="ECO:0007669"/>
    <property type="project" value="UniProtKB-KW"/>
</dbReference>
<evidence type="ECO:0000256" key="3">
    <source>
        <dbReference type="ARBA" id="ARBA00022448"/>
    </source>
</evidence>
<dbReference type="GO" id="GO:0005829">
    <property type="term" value="C:cytosol"/>
    <property type="evidence" value="ECO:0007669"/>
    <property type="project" value="EnsemblFungi"/>
</dbReference>
<evidence type="ECO:0000313" key="12">
    <source>
        <dbReference type="Proteomes" id="UP000240830"/>
    </source>
</evidence>
<dbReference type="AlphaFoldDB" id="A0A2H9TJT4"/>
<evidence type="ECO:0000256" key="2">
    <source>
        <dbReference type="ARBA" id="ARBA00017035"/>
    </source>
</evidence>
<dbReference type="Pfam" id="PF21192">
    <property type="entry name" value="OB_NMD3"/>
    <property type="match status" value="1"/>
</dbReference>
<accession>A0A2H9TJT4</accession>
<proteinExistence type="inferred from homology"/>
<comment type="subcellular location">
    <subcellularLocation>
        <location evidence="7">Cytoplasm</location>
    </subcellularLocation>
    <subcellularLocation>
        <location evidence="7">Nucleus</location>
    </subcellularLocation>
</comment>
<feature type="domain" description="Nmd3 N-terminal" evidence="8">
    <location>
        <begin position="16"/>
        <end position="244"/>
    </location>
</feature>
<evidence type="ECO:0000256" key="5">
    <source>
        <dbReference type="ARBA" id="ARBA00022927"/>
    </source>
</evidence>
<dbReference type="InterPro" id="IPR039768">
    <property type="entry name" value="Nmd3"/>
</dbReference>
<evidence type="ECO:0000259" key="8">
    <source>
        <dbReference type="Pfam" id="PF04981"/>
    </source>
</evidence>
<evidence type="ECO:0000256" key="1">
    <source>
        <dbReference type="ARBA" id="ARBA00009794"/>
    </source>
</evidence>
<evidence type="ECO:0000259" key="9">
    <source>
        <dbReference type="Pfam" id="PF21192"/>
    </source>
</evidence>
<evidence type="ECO:0000313" key="11">
    <source>
        <dbReference type="EMBL" id="PJF18012.1"/>
    </source>
</evidence>
<dbReference type="GO" id="GO:0030674">
    <property type="term" value="F:protein-macromolecule adaptor activity"/>
    <property type="evidence" value="ECO:0007669"/>
    <property type="project" value="EnsemblFungi"/>
</dbReference>
<dbReference type="Proteomes" id="UP000240830">
    <property type="component" value="Unassembled WGS sequence"/>
</dbReference>
<evidence type="ECO:0000256" key="4">
    <source>
        <dbReference type="ARBA" id="ARBA00022490"/>
    </source>
</evidence>
<dbReference type="GO" id="GO:0043023">
    <property type="term" value="F:ribosomal large subunit binding"/>
    <property type="evidence" value="ECO:0007669"/>
    <property type="project" value="EnsemblFungi"/>
</dbReference>
<dbReference type="Pfam" id="PF04981">
    <property type="entry name" value="NMD3"/>
    <property type="match status" value="1"/>
</dbReference>
<evidence type="ECO:0000256" key="7">
    <source>
        <dbReference type="RuleBase" id="RU364108"/>
    </source>
</evidence>